<dbReference type="Pfam" id="PF01120">
    <property type="entry name" value="Alpha_L_fucos"/>
    <property type="match status" value="1"/>
</dbReference>
<feature type="domain" description="Glycoside hydrolase family 29 N-terminal" evidence="7">
    <location>
        <begin position="3"/>
        <end position="70"/>
    </location>
</feature>
<dbReference type="SUPFAM" id="SSF51445">
    <property type="entry name" value="(Trans)glycosidases"/>
    <property type="match status" value="1"/>
</dbReference>
<comment type="similarity">
    <text evidence="2">Belongs to the glycosyl hydrolase 29 family.</text>
</comment>
<evidence type="ECO:0000256" key="5">
    <source>
        <dbReference type="ARBA" id="ARBA00022801"/>
    </source>
</evidence>
<keyword evidence="4" id="KW-0732">Signal</keyword>
<dbReference type="EMBL" id="NEDP02004734">
    <property type="protein sequence ID" value="OWF44583.1"/>
    <property type="molecule type" value="Genomic_DNA"/>
</dbReference>
<evidence type="ECO:0000256" key="4">
    <source>
        <dbReference type="ARBA" id="ARBA00022729"/>
    </source>
</evidence>
<accession>A0A210Q771</accession>
<dbReference type="Gene3D" id="3.20.20.80">
    <property type="entry name" value="Glycosidases"/>
    <property type="match status" value="1"/>
</dbReference>
<comment type="caution">
    <text evidence="8">The sequence shown here is derived from an EMBL/GenBank/DDBJ whole genome shotgun (WGS) entry which is preliminary data.</text>
</comment>
<dbReference type="OrthoDB" id="6039950at2759"/>
<dbReference type="GO" id="GO:0016139">
    <property type="term" value="P:glycoside catabolic process"/>
    <property type="evidence" value="ECO:0007669"/>
    <property type="project" value="TreeGrafter"/>
</dbReference>
<dbReference type="GO" id="GO:0005764">
    <property type="term" value="C:lysosome"/>
    <property type="evidence" value="ECO:0007669"/>
    <property type="project" value="TreeGrafter"/>
</dbReference>
<keyword evidence="9" id="KW-1185">Reference proteome</keyword>
<keyword evidence="5" id="KW-0378">Hydrolase</keyword>
<proteinExistence type="inferred from homology"/>
<reference evidence="8 9" key="1">
    <citation type="journal article" date="2017" name="Nat. Ecol. Evol.">
        <title>Scallop genome provides insights into evolution of bilaterian karyotype and development.</title>
        <authorList>
            <person name="Wang S."/>
            <person name="Zhang J."/>
            <person name="Jiao W."/>
            <person name="Li J."/>
            <person name="Xun X."/>
            <person name="Sun Y."/>
            <person name="Guo X."/>
            <person name="Huan P."/>
            <person name="Dong B."/>
            <person name="Zhang L."/>
            <person name="Hu X."/>
            <person name="Sun X."/>
            <person name="Wang J."/>
            <person name="Zhao C."/>
            <person name="Wang Y."/>
            <person name="Wang D."/>
            <person name="Huang X."/>
            <person name="Wang R."/>
            <person name="Lv J."/>
            <person name="Li Y."/>
            <person name="Zhang Z."/>
            <person name="Liu B."/>
            <person name="Lu W."/>
            <person name="Hui Y."/>
            <person name="Liang J."/>
            <person name="Zhou Z."/>
            <person name="Hou R."/>
            <person name="Li X."/>
            <person name="Liu Y."/>
            <person name="Li H."/>
            <person name="Ning X."/>
            <person name="Lin Y."/>
            <person name="Zhao L."/>
            <person name="Xing Q."/>
            <person name="Dou J."/>
            <person name="Li Y."/>
            <person name="Mao J."/>
            <person name="Guo H."/>
            <person name="Dou H."/>
            <person name="Li T."/>
            <person name="Mu C."/>
            <person name="Jiang W."/>
            <person name="Fu Q."/>
            <person name="Fu X."/>
            <person name="Miao Y."/>
            <person name="Liu J."/>
            <person name="Yu Q."/>
            <person name="Li R."/>
            <person name="Liao H."/>
            <person name="Li X."/>
            <person name="Kong Y."/>
            <person name="Jiang Z."/>
            <person name="Chourrout D."/>
            <person name="Li R."/>
            <person name="Bao Z."/>
        </authorList>
    </citation>
    <scope>NUCLEOTIDE SEQUENCE [LARGE SCALE GENOMIC DNA]</scope>
    <source>
        <strain evidence="8 9">PY_sf001</strain>
    </source>
</reference>
<comment type="function">
    <text evidence="1">Alpha-L-fucosidase is responsible for hydrolyzing the alpha-1,6-linked fucose joined to the reducing-end N-acetylglucosamine of the carbohydrate moieties of glycoproteins.</text>
</comment>
<dbReference type="AlphaFoldDB" id="A0A210Q771"/>
<evidence type="ECO:0000256" key="6">
    <source>
        <dbReference type="ARBA" id="ARBA00023295"/>
    </source>
</evidence>
<keyword evidence="6" id="KW-0326">Glycosidase</keyword>
<evidence type="ECO:0000256" key="1">
    <source>
        <dbReference type="ARBA" id="ARBA00004071"/>
    </source>
</evidence>
<sequence>MPLDRKSWEYRRDMDLSDVLTLQELIATLAETVSCGGNLLVNIGPTSDGTIPPVFEERLLQMGQWLGVNADAIYDNKPWHYQNDTTPRGYGKF</sequence>
<dbReference type="PANTHER" id="PTHR10030:SF37">
    <property type="entry name" value="ALPHA-L-FUCOSIDASE-RELATED"/>
    <property type="match status" value="1"/>
</dbReference>
<dbReference type="InterPro" id="IPR016286">
    <property type="entry name" value="FUC_metazoa-typ"/>
</dbReference>
<dbReference type="PANTHER" id="PTHR10030">
    <property type="entry name" value="ALPHA-L-FUCOSIDASE"/>
    <property type="match status" value="1"/>
</dbReference>
<dbReference type="InterPro" id="IPR057739">
    <property type="entry name" value="Glyco_hydro_29_N"/>
</dbReference>
<dbReference type="EC" id="3.2.1.51" evidence="3"/>
<dbReference type="SMART" id="SM00812">
    <property type="entry name" value="Alpha_L_fucos"/>
    <property type="match status" value="1"/>
</dbReference>
<evidence type="ECO:0000256" key="3">
    <source>
        <dbReference type="ARBA" id="ARBA00012662"/>
    </source>
</evidence>
<evidence type="ECO:0000313" key="9">
    <source>
        <dbReference type="Proteomes" id="UP000242188"/>
    </source>
</evidence>
<dbReference type="PRINTS" id="PR00741">
    <property type="entry name" value="GLHYDRLASE29"/>
</dbReference>
<organism evidence="8 9">
    <name type="scientific">Mizuhopecten yessoensis</name>
    <name type="common">Japanese scallop</name>
    <name type="synonym">Patinopecten yessoensis</name>
    <dbReference type="NCBI Taxonomy" id="6573"/>
    <lineage>
        <taxon>Eukaryota</taxon>
        <taxon>Metazoa</taxon>
        <taxon>Spiralia</taxon>
        <taxon>Lophotrochozoa</taxon>
        <taxon>Mollusca</taxon>
        <taxon>Bivalvia</taxon>
        <taxon>Autobranchia</taxon>
        <taxon>Pteriomorphia</taxon>
        <taxon>Pectinida</taxon>
        <taxon>Pectinoidea</taxon>
        <taxon>Pectinidae</taxon>
        <taxon>Mizuhopecten</taxon>
    </lineage>
</organism>
<evidence type="ECO:0000256" key="2">
    <source>
        <dbReference type="ARBA" id="ARBA00007951"/>
    </source>
</evidence>
<protein>
    <recommendedName>
        <fullName evidence="3">alpha-L-fucosidase</fullName>
        <ecNumber evidence="3">3.2.1.51</ecNumber>
    </recommendedName>
</protein>
<name>A0A210Q771_MIZYE</name>
<dbReference type="GO" id="GO:0006004">
    <property type="term" value="P:fucose metabolic process"/>
    <property type="evidence" value="ECO:0007669"/>
    <property type="project" value="InterPro"/>
</dbReference>
<evidence type="ECO:0000313" key="8">
    <source>
        <dbReference type="EMBL" id="OWF44583.1"/>
    </source>
</evidence>
<gene>
    <name evidence="8" type="ORF">KP79_PYT26359</name>
</gene>
<evidence type="ECO:0000259" key="7">
    <source>
        <dbReference type="Pfam" id="PF01120"/>
    </source>
</evidence>
<dbReference type="GO" id="GO:0004560">
    <property type="term" value="F:alpha-L-fucosidase activity"/>
    <property type="evidence" value="ECO:0007669"/>
    <property type="project" value="UniProtKB-EC"/>
</dbReference>
<dbReference type="Proteomes" id="UP000242188">
    <property type="component" value="Unassembled WGS sequence"/>
</dbReference>
<dbReference type="InterPro" id="IPR017853">
    <property type="entry name" value="GH"/>
</dbReference>
<dbReference type="InterPro" id="IPR000933">
    <property type="entry name" value="Glyco_hydro_29"/>
</dbReference>